<reference evidence="5" key="1">
    <citation type="journal article" date="2019" name="Nat. Commun.">
        <title>Genome-wide association mapping of date palm fruit traits.</title>
        <authorList>
            <person name="Hazzouri K.M."/>
            <person name="Gros-Balthazard M."/>
            <person name="Flowers J.M."/>
            <person name="Copetti D."/>
            <person name="Lemansour A."/>
            <person name="Lebrun M."/>
            <person name="Masmoudi K."/>
            <person name="Ferrand S."/>
            <person name="Dhar M.I."/>
            <person name="Fresquez Z.A."/>
            <person name="Rosas U."/>
            <person name="Zhang J."/>
            <person name="Talag J."/>
            <person name="Lee S."/>
            <person name="Kudrna D."/>
            <person name="Powell R.F."/>
            <person name="Leitch I.J."/>
            <person name="Krueger R.R."/>
            <person name="Wing R.A."/>
            <person name="Amiri K.M.A."/>
            <person name="Purugganan M.D."/>
        </authorList>
    </citation>
    <scope>NUCLEOTIDE SEQUENCE [LARGE SCALE GENOMIC DNA]</scope>
    <source>
        <strain evidence="5">cv. Khalas</strain>
    </source>
</reference>
<dbReference type="KEGG" id="pda:103720675"/>
<feature type="compositionally biased region" description="Low complexity" evidence="3">
    <location>
        <begin position="353"/>
        <end position="362"/>
    </location>
</feature>
<evidence type="ECO:0000313" key="6">
    <source>
        <dbReference type="RefSeq" id="XP_008808723.1"/>
    </source>
</evidence>
<feature type="compositionally biased region" description="Pro residues" evidence="3">
    <location>
        <begin position="182"/>
        <end position="193"/>
    </location>
</feature>
<evidence type="ECO:0000256" key="3">
    <source>
        <dbReference type="SAM" id="MobiDB-lite"/>
    </source>
</evidence>
<dbReference type="InterPro" id="IPR019007">
    <property type="entry name" value="Wbp11/ELF5/Saf1_N"/>
</dbReference>
<comment type="subcellular location">
    <subcellularLocation>
        <location evidence="1">Nucleus</location>
    </subcellularLocation>
</comment>
<dbReference type="OrthoDB" id="205569at2759"/>
<dbReference type="GO" id="GO:0006396">
    <property type="term" value="P:RNA processing"/>
    <property type="evidence" value="ECO:0007669"/>
    <property type="project" value="InterPro"/>
</dbReference>
<sequence length="539" mass="57534">MKTTKGGKVMNPTDAYRKELRKKELKRNKKERKKVREVGLLKKDPDSIREQIQKLEMMKADGALDKARKHKKRQLEDTLNLVLKKRKEYEEKMREKGEAPVMFSHLGPPRRRTTAEEEERSKHPKPEDSVYYHPTLNPTGAPPPGKPPMYKSSIEPRIPLPTSSSAAASTSKSETEEATLSVPPPPPPPPPLPASGELTSVDDSAIPASIPLPPPPPAPPKPVLDSKTSLPPPPPPGPPPKDPVAAHTLLPPPPPPPLQRPSQPPPPGINESEFDNSKNAASEGLNLKESDQATAVLPPPPPPPGLPPKSANHQSDAMSSESSANSASGSNDNSKMAPLLPPPPRQPPPMPHRLPLMHPLQPDMMPPGVGRYPLPPGMVPGVPNRPPPPPPPGMVPPQIPRPPFSAPPGPPGVLRPPVPPGLPPTQDDDLAALKPAPPLKPSYVKTAASTVVKRPLAQHTPELTAMVPASVRVRRETALPKPKPKPHLSTASPSARPSAPPAFGKSETVASSLAPKGQSIDDSYMAFLEDMKALGALDG</sequence>
<feature type="domain" description="Wbp11/ELF5/Saf1 N-terminal" evidence="4">
    <location>
        <begin position="7"/>
        <end position="83"/>
    </location>
</feature>
<feature type="compositionally biased region" description="Pro residues" evidence="3">
    <location>
        <begin position="210"/>
        <end position="222"/>
    </location>
</feature>
<dbReference type="GO" id="GO:0005681">
    <property type="term" value="C:spliceosomal complex"/>
    <property type="evidence" value="ECO:0007669"/>
    <property type="project" value="TreeGrafter"/>
</dbReference>
<keyword evidence="2" id="KW-0539">Nucleus</keyword>
<evidence type="ECO:0000259" key="4">
    <source>
        <dbReference type="Pfam" id="PF09429"/>
    </source>
</evidence>
<feature type="compositionally biased region" description="Pro residues" evidence="3">
    <location>
        <begin position="230"/>
        <end position="242"/>
    </location>
</feature>
<dbReference type="PANTHER" id="PTHR13361">
    <property type="entry name" value="WW DOMAIN-BINDING PROTEIN 11"/>
    <property type="match status" value="1"/>
</dbReference>
<organism evidence="5 6">
    <name type="scientific">Phoenix dactylifera</name>
    <name type="common">Date palm</name>
    <dbReference type="NCBI Taxonomy" id="42345"/>
    <lineage>
        <taxon>Eukaryota</taxon>
        <taxon>Viridiplantae</taxon>
        <taxon>Streptophyta</taxon>
        <taxon>Embryophyta</taxon>
        <taxon>Tracheophyta</taxon>
        <taxon>Spermatophyta</taxon>
        <taxon>Magnoliopsida</taxon>
        <taxon>Liliopsida</taxon>
        <taxon>Arecaceae</taxon>
        <taxon>Coryphoideae</taxon>
        <taxon>Phoeniceae</taxon>
        <taxon>Phoenix</taxon>
    </lineage>
</organism>
<dbReference type="Proteomes" id="UP000228380">
    <property type="component" value="Chromosome 16"/>
</dbReference>
<dbReference type="GeneID" id="103720675"/>
<evidence type="ECO:0000256" key="1">
    <source>
        <dbReference type="ARBA" id="ARBA00004123"/>
    </source>
</evidence>
<feature type="compositionally biased region" description="Pro residues" evidence="3">
    <location>
        <begin position="250"/>
        <end position="268"/>
    </location>
</feature>
<feature type="region of interest" description="Disordered" evidence="3">
    <location>
        <begin position="468"/>
        <end position="516"/>
    </location>
</feature>
<accession>A0A8B7CYB7</accession>
<feature type="compositionally biased region" description="Low complexity" evidence="3">
    <location>
        <begin position="315"/>
        <end position="334"/>
    </location>
</feature>
<gene>
    <name evidence="6" type="primary">LOC103720675</name>
</gene>
<feature type="compositionally biased region" description="Basic and acidic residues" evidence="3">
    <location>
        <begin position="113"/>
        <end position="130"/>
    </location>
</feature>
<feature type="compositionally biased region" description="Pro residues" evidence="3">
    <location>
        <begin position="373"/>
        <end position="423"/>
    </location>
</feature>
<reference evidence="6" key="2">
    <citation type="submission" date="2025-08" db="UniProtKB">
        <authorList>
            <consortium name="RefSeq"/>
        </authorList>
    </citation>
    <scope>IDENTIFICATION</scope>
    <source>
        <tissue evidence="6">Young leaves</tissue>
    </source>
</reference>
<dbReference type="Pfam" id="PF12622">
    <property type="entry name" value="NpwBP"/>
    <property type="match status" value="1"/>
</dbReference>
<dbReference type="AlphaFoldDB" id="A0A8B7CYB7"/>
<feature type="compositionally biased region" description="Pro residues" evidence="3">
    <location>
        <begin position="297"/>
        <end position="307"/>
    </location>
</feature>
<proteinExistence type="predicted"/>
<evidence type="ECO:0000256" key="2">
    <source>
        <dbReference type="ARBA" id="ARBA00023242"/>
    </source>
</evidence>
<feature type="region of interest" description="Disordered" evidence="3">
    <location>
        <begin position="90"/>
        <end position="441"/>
    </location>
</feature>
<dbReference type="RefSeq" id="XP_008808723.1">
    <property type="nucleotide sequence ID" value="XM_008810501.4"/>
</dbReference>
<keyword evidence="5" id="KW-1185">Reference proteome</keyword>
<dbReference type="Pfam" id="PF09429">
    <property type="entry name" value="Wbp11"/>
    <property type="match status" value="1"/>
</dbReference>
<evidence type="ECO:0000313" key="5">
    <source>
        <dbReference type="Proteomes" id="UP000228380"/>
    </source>
</evidence>
<name>A0A8B7CYB7_PHODC</name>
<dbReference type="PANTHER" id="PTHR13361:SF1">
    <property type="entry name" value="WW DOMAIN-BINDING PROTEIN 11"/>
    <property type="match status" value="1"/>
</dbReference>
<feature type="compositionally biased region" description="Low complexity" evidence="3">
    <location>
        <begin position="162"/>
        <end position="172"/>
    </location>
</feature>
<protein>
    <submittedName>
        <fullName evidence="6">Protein EARLY FLOWERING 5-like isoform X1</fullName>
    </submittedName>
</protein>
<feature type="compositionally biased region" description="Pro residues" evidence="3">
    <location>
        <begin position="339"/>
        <end position="352"/>
    </location>
</feature>